<reference evidence="2 3" key="1">
    <citation type="submission" date="2019-08" db="EMBL/GenBank/DDBJ databases">
        <title>Luteimonas viscosus sp. nov., isolated from soil of a sunflower field.</title>
        <authorList>
            <person name="Jianli Z."/>
            <person name="Ying Z."/>
        </authorList>
    </citation>
    <scope>NUCLEOTIDE SEQUENCE [LARGE SCALE GENOMIC DNA]</scope>
    <source>
        <strain evidence="2 3">XBU10</strain>
    </source>
</reference>
<dbReference type="OrthoDB" id="6023584at2"/>
<feature type="chain" id="PRO_5023062500" evidence="1">
    <location>
        <begin position="21"/>
        <end position="146"/>
    </location>
</feature>
<dbReference type="RefSeq" id="WP_149102006.1">
    <property type="nucleotide sequence ID" value="NZ_VTFT01000001.1"/>
</dbReference>
<dbReference type="AlphaFoldDB" id="A0A5D4XNC5"/>
<name>A0A5D4XNC5_9GAMM</name>
<organism evidence="2 3">
    <name type="scientific">Luteimonas viscosa</name>
    <dbReference type="NCBI Taxonomy" id="1132694"/>
    <lineage>
        <taxon>Bacteria</taxon>
        <taxon>Pseudomonadati</taxon>
        <taxon>Pseudomonadota</taxon>
        <taxon>Gammaproteobacteria</taxon>
        <taxon>Lysobacterales</taxon>
        <taxon>Lysobacteraceae</taxon>
        <taxon>Luteimonas</taxon>
    </lineage>
</organism>
<evidence type="ECO:0000313" key="2">
    <source>
        <dbReference type="EMBL" id="TYT25455.1"/>
    </source>
</evidence>
<dbReference type="EMBL" id="VTFT01000001">
    <property type="protein sequence ID" value="TYT25455.1"/>
    <property type="molecule type" value="Genomic_DNA"/>
</dbReference>
<evidence type="ECO:0000256" key="1">
    <source>
        <dbReference type="SAM" id="SignalP"/>
    </source>
</evidence>
<sequence>MKLMRWLVVAALVLPFHVFAQSTSRCPELPAGADLVWETIEGGDFLYCKAMHADGAQAFAVMLRAESPFRERFSLREESGTIGGHEVRWYRGVLALDDAIVRETLIELDDDLTAHITLRVDTEQELAESLRLAEGLRFHDSRIGSN</sequence>
<evidence type="ECO:0000313" key="3">
    <source>
        <dbReference type="Proteomes" id="UP000324973"/>
    </source>
</evidence>
<keyword evidence="1" id="KW-0732">Signal</keyword>
<dbReference type="Proteomes" id="UP000324973">
    <property type="component" value="Unassembled WGS sequence"/>
</dbReference>
<feature type="signal peptide" evidence="1">
    <location>
        <begin position="1"/>
        <end position="20"/>
    </location>
</feature>
<keyword evidence="3" id="KW-1185">Reference proteome</keyword>
<gene>
    <name evidence="2" type="ORF">FZO89_03805</name>
</gene>
<comment type="caution">
    <text evidence="2">The sequence shown here is derived from an EMBL/GenBank/DDBJ whole genome shotgun (WGS) entry which is preliminary data.</text>
</comment>
<proteinExistence type="predicted"/>
<accession>A0A5D4XNC5</accession>
<protein>
    <submittedName>
        <fullName evidence="2">Uncharacterized protein</fullName>
    </submittedName>
</protein>